<dbReference type="SUPFAM" id="SSF74924">
    <property type="entry name" value="Cap-Gly domain"/>
    <property type="match status" value="1"/>
</dbReference>
<comment type="subcellular location">
    <subcellularLocation>
        <location evidence="1">Cytoplasm</location>
        <location evidence="1">Cytoskeleton</location>
    </subcellularLocation>
</comment>
<feature type="domain" description="Kinesin motor" evidence="12">
    <location>
        <begin position="5"/>
        <end position="354"/>
    </location>
</feature>
<dbReference type="Gene3D" id="6.10.250.2520">
    <property type="match status" value="1"/>
</dbReference>
<feature type="region of interest" description="Disordered" evidence="11">
    <location>
        <begin position="547"/>
        <end position="568"/>
    </location>
</feature>
<dbReference type="InterPro" id="IPR001752">
    <property type="entry name" value="Kinesin_motor_dom"/>
</dbReference>
<dbReference type="Pfam" id="PF00225">
    <property type="entry name" value="Kinesin"/>
    <property type="match status" value="1"/>
</dbReference>
<evidence type="ECO:0000256" key="11">
    <source>
        <dbReference type="SAM" id="MobiDB-lite"/>
    </source>
</evidence>
<dbReference type="InterPro" id="IPR036961">
    <property type="entry name" value="Kinesin_motor_dom_sf"/>
</dbReference>
<dbReference type="GO" id="GO:0003777">
    <property type="term" value="F:microtubule motor activity"/>
    <property type="evidence" value="ECO:0007669"/>
    <property type="project" value="InterPro"/>
</dbReference>
<dbReference type="Gene3D" id="2.60.200.20">
    <property type="match status" value="1"/>
</dbReference>
<dbReference type="InterPro" id="IPR022140">
    <property type="entry name" value="Kinesin-like_KIF1-typ"/>
</dbReference>
<dbReference type="Pfam" id="PF00498">
    <property type="entry name" value="FHA"/>
    <property type="match status" value="1"/>
</dbReference>
<dbReference type="Proteomes" id="UP000007303">
    <property type="component" value="Unassembled WGS sequence"/>
</dbReference>
<dbReference type="Pfam" id="PF12423">
    <property type="entry name" value="KIF1B"/>
    <property type="match status" value="1"/>
</dbReference>
<evidence type="ECO:0000313" key="15">
    <source>
        <dbReference type="Proteomes" id="UP000007303"/>
    </source>
</evidence>
<organism evidence="14 15">
    <name type="scientific">Tetraodon nigroviridis</name>
    <name type="common">Spotted green pufferfish</name>
    <name type="synonym">Chelonodon nigroviridis</name>
    <dbReference type="NCBI Taxonomy" id="99883"/>
    <lineage>
        <taxon>Eukaryota</taxon>
        <taxon>Metazoa</taxon>
        <taxon>Chordata</taxon>
        <taxon>Craniata</taxon>
        <taxon>Vertebrata</taxon>
        <taxon>Euteleostomi</taxon>
        <taxon>Actinopterygii</taxon>
        <taxon>Neopterygii</taxon>
        <taxon>Teleostei</taxon>
        <taxon>Neoteleostei</taxon>
        <taxon>Acanthomorphata</taxon>
        <taxon>Eupercaria</taxon>
        <taxon>Tetraodontiformes</taxon>
        <taxon>Tetradontoidea</taxon>
        <taxon>Tetraodontidae</taxon>
        <taxon>Tetraodon</taxon>
    </lineage>
</organism>
<evidence type="ECO:0000256" key="1">
    <source>
        <dbReference type="ARBA" id="ARBA00004245"/>
    </source>
</evidence>
<dbReference type="InterPro" id="IPR000938">
    <property type="entry name" value="CAP-Gly_domain"/>
</dbReference>
<feature type="binding site" evidence="9">
    <location>
        <begin position="104"/>
        <end position="111"/>
    </location>
    <ligand>
        <name>ATP</name>
        <dbReference type="ChEBI" id="CHEBI:30616"/>
    </ligand>
</feature>
<dbReference type="PRINTS" id="PR00380">
    <property type="entry name" value="KINESINHEAVY"/>
</dbReference>
<dbReference type="CDD" id="cd01365">
    <property type="entry name" value="KISc_KIF1A_KIF1B"/>
    <property type="match status" value="1"/>
</dbReference>
<dbReference type="Gene3D" id="2.30.30.190">
    <property type="entry name" value="CAP Gly-rich-like domain"/>
    <property type="match status" value="1"/>
</dbReference>
<dbReference type="InterPro" id="IPR022164">
    <property type="entry name" value="Kinesin-like"/>
</dbReference>
<accession>H3DPB6</accession>
<evidence type="ECO:0000259" key="12">
    <source>
        <dbReference type="PROSITE" id="PS50067"/>
    </source>
</evidence>
<evidence type="ECO:0000256" key="3">
    <source>
        <dbReference type="ARBA" id="ARBA00022701"/>
    </source>
</evidence>
<dbReference type="Pfam" id="PF01302">
    <property type="entry name" value="CAP_GLY"/>
    <property type="match status" value="1"/>
</dbReference>
<keyword evidence="7 9" id="KW-0505">Motor protein</keyword>
<feature type="compositionally biased region" description="Pro residues" evidence="11">
    <location>
        <begin position="1517"/>
        <end position="1526"/>
    </location>
</feature>
<feature type="compositionally biased region" description="Basic and acidic residues" evidence="11">
    <location>
        <begin position="1792"/>
        <end position="1802"/>
    </location>
</feature>
<dbReference type="Pfam" id="PF16183">
    <property type="entry name" value="Kinesin_assoc"/>
    <property type="match status" value="1"/>
</dbReference>
<dbReference type="GO" id="GO:0005524">
    <property type="term" value="F:ATP binding"/>
    <property type="evidence" value="ECO:0007669"/>
    <property type="project" value="UniProtKB-UniRule"/>
</dbReference>
<dbReference type="PROSITE" id="PS50245">
    <property type="entry name" value="CAP_GLY_2"/>
    <property type="match status" value="1"/>
</dbReference>
<dbReference type="GO" id="GO:0005874">
    <property type="term" value="C:microtubule"/>
    <property type="evidence" value="ECO:0007669"/>
    <property type="project" value="UniProtKB-KW"/>
</dbReference>
<evidence type="ECO:0000256" key="7">
    <source>
        <dbReference type="ARBA" id="ARBA00023175"/>
    </source>
</evidence>
<keyword evidence="15" id="KW-1185">Reference proteome</keyword>
<feature type="region of interest" description="Disordered" evidence="11">
    <location>
        <begin position="1583"/>
        <end position="1617"/>
    </location>
</feature>
<evidence type="ECO:0000256" key="8">
    <source>
        <dbReference type="ARBA" id="ARBA00023212"/>
    </source>
</evidence>
<dbReference type="GeneTree" id="ENSGT00940000155500"/>
<protein>
    <submittedName>
        <fullName evidence="14">Kinesin family member 13Bb</fullName>
    </submittedName>
</protein>
<dbReference type="GO" id="GO:0005737">
    <property type="term" value="C:cytoplasm"/>
    <property type="evidence" value="ECO:0007669"/>
    <property type="project" value="UniProtKB-ARBA"/>
</dbReference>
<dbReference type="GO" id="GO:0008017">
    <property type="term" value="F:microtubule binding"/>
    <property type="evidence" value="ECO:0007669"/>
    <property type="project" value="InterPro"/>
</dbReference>
<feature type="compositionally biased region" description="Polar residues" evidence="11">
    <location>
        <begin position="1429"/>
        <end position="1439"/>
    </location>
</feature>
<dbReference type="SMART" id="SM01052">
    <property type="entry name" value="CAP_GLY"/>
    <property type="match status" value="1"/>
</dbReference>
<feature type="region of interest" description="Disordered" evidence="11">
    <location>
        <begin position="1418"/>
        <end position="1455"/>
    </location>
</feature>
<sequence length="1802" mass="198907">MNVSNVKVAVRVRPMNRREKDMKTKSVVEMEENQTILHPTTASMSKGDPRSQPKVFAYDHCFWSMDESQTDKFAAGQDVVFQCLGESLLDNAFMGYNACIFAYGQTGSGKSYTMMGSEEQPGLIPRLCSSLFSRILQEAQEGESFTVEVSYMEIYNEKVRDLLDPKGSRHALRVREHNVFGPYVDGLSHLAVASYKDIESLMSEGNKSRTVAATNMNEESSRSHAVFNVILTHTLMDLQSGTRGEKVSKLSLVDLAGSERAAKTGAAGERLKEGSNINKSLSTLGLVISALADQGAGKNKNKFVPYRDSVLTWLLKDSLGGNSRTAMVATISPAADNYDETLSTLRYADRAKSIVNHAVVNEDPNARIIRELREEVEKLREQLTEAESMKAPELKEQLEESEKLIKEMTVSWEEKLRKTEAVAQERQKQLESLGISLQSSGIRVVHDKCFLVNLNADPALNELLVYYLKKHTCVGSANSQDIQLCGMAIQAQHCIIDVTESNGVVLTPLHNARTHVNGTAVTSPVQLHHGDRILWGNNHFFRISLPKHKGRAGGEDEEGRAAPKTGSSADRLEVDLEFDASSELNFGYEFAQAEVMMKGMGSNGISSTQDPLQSVLKTLERQYREEKHCALERQREMYEQELQQLRQQLRPEKASLLQEPPGLLSSTATAAAASPGSHRRVRRWSEDREAMMTRSLRRLKEQIVKANLLAQEAGFFAEELNKKTEYLVTLQIPAANLDANRKRDVVLSEPAIQVRRKGKGKQIWALEKMENRLVDMRELYQEWKDFDEDNPVMRSYFKRADPFFDEQENHSLIGVANVFLACLFYDVKLQYAVPIINQKGEVAGRLQVEVWHGTEISEADGAERADVLQTSTAGDPQERRLDCVVKILQATGLPRHLSNFVFCQYHFWGQEEPVYIAPEIDPQCTVVFDSAQEFSVPVSEELVEFLSEGAVAIEVYGHKQANPRRNLALWDLGVIQAKTRSLRERRWSEVTRRLELWVQLRELNEAGEFTAVEVLPAKDVRTGGVFQLRQGQSRRVQVEVRSVPDSGTLPLIAASILSVSIGDVKVRQARPPKDFIHLTFQTGEEEMDSYQEVDLERMKAHWLDSLTQRQEYLDQQLQKIVSKADKSEDDVERESQLLECRLTLTEERNAVLVPSAGSGIPGAPVEIWVPVPGMETHVPVLFLDLSADDFQSSSSSPLAGGVDSLLSEEEEEEFFDLHIVKHEDSEVKAEASWDSTVHECPQLSRVTAGDQRVYLTVKAALRLSHPAHMQLVLRKRICVSVTGRQGFAQSLLKRMSPRSGVHGCGVTFEIVSNIPGDIHGPEDREVLARLAASTDDHQSADSEAAIEKYLRSVLAVENLLTMDRLRQEVAVREHLAATGKAPRRCLSSPNVSRLSTSSLELLPTHKLNDLKGWESHHNLSVAGPPSRRTLPSSASQNLRLSPDPPPSPTASSLPTVRAVPRLLKSWLRTPVLDSRPRPASLLRKVAPRIVVQSASIEDGISKQQQPEVLPDIQPESPRVPLPPPIIPETEDSTPSPVSETSSGYISTSISTATLSDVYTLRLPTPAPPVGGRAHPDVAEATPELPTSVIPNDSSPPVSGPAQSGVPPSKANPTGTNPFKIQKVKSSDLKSFQPILGADEAAAPPADRANSLAAPLESLEIISDSEGDAAATLPDWLKEGEFVTVGGNKSGTVRYVGPADFAEGTWVGVELEVPAGKNDGSVGGRHYFHCNPGYGVLVRPGRVSRGGTKRRRLQQQQQKRRSANLSDSSPNLAALTALAKGEGGAGGAATSRSRGENRKSWNT</sequence>
<evidence type="ECO:0000313" key="14">
    <source>
        <dbReference type="Ensembl" id="ENSTNIP00000022365.1"/>
    </source>
</evidence>
<reference evidence="14" key="2">
    <citation type="submission" date="2025-08" db="UniProtKB">
        <authorList>
            <consortium name="Ensembl"/>
        </authorList>
    </citation>
    <scope>IDENTIFICATION</scope>
</reference>
<dbReference type="InterPro" id="IPR019821">
    <property type="entry name" value="Kinesin_motor_CS"/>
</dbReference>
<evidence type="ECO:0000256" key="10">
    <source>
        <dbReference type="SAM" id="Coils"/>
    </source>
</evidence>
<dbReference type="PROSITE" id="PS00411">
    <property type="entry name" value="KINESIN_MOTOR_1"/>
    <property type="match status" value="1"/>
</dbReference>
<name>H3DPB6_TETNG</name>
<evidence type="ECO:0000256" key="4">
    <source>
        <dbReference type="ARBA" id="ARBA00022741"/>
    </source>
</evidence>
<reference evidence="15" key="1">
    <citation type="journal article" date="2004" name="Nature">
        <title>Genome duplication in the teleost fish Tetraodon nigroviridis reveals the early vertebrate proto-karyotype.</title>
        <authorList>
            <person name="Jaillon O."/>
            <person name="Aury J.-M."/>
            <person name="Brunet F."/>
            <person name="Petit J.-L."/>
            <person name="Stange-Thomann N."/>
            <person name="Mauceli E."/>
            <person name="Bouneau L."/>
            <person name="Fischer C."/>
            <person name="Ozouf-Costaz C."/>
            <person name="Bernot A."/>
            <person name="Nicaud S."/>
            <person name="Jaffe D."/>
            <person name="Fisher S."/>
            <person name="Lutfalla G."/>
            <person name="Dossat C."/>
            <person name="Segurens B."/>
            <person name="Dasilva C."/>
            <person name="Salanoubat M."/>
            <person name="Levy M."/>
            <person name="Boudet N."/>
            <person name="Castellano S."/>
            <person name="Anthouard V."/>
            <person name="Jubin C."/>
            <person name="Castelli V."/>
            <person name="Katinka M."/>
            <person name="Vacherie B."/>
            <person name="Biemont C."/>
            <person name="Skalli Z."/>
            <person name="Cattolico L."/>
            <person name="Poulain J."/>
            <person name="De Berardinis V."/>
            <person name="Cruaud C."/>
            <person name="Duprat S."/>
            <person name="Brottier P."/>
            <person name="Coutanceau J.-P."/>
            <person name="Gouzy J."/>
            <person name="Parra G."/>
            <person name="Lardier G."/>
            <person name="Chapple C."/>
            <person name="McKernan K.J."/>
            <person name="McEwan P."/>
            <person name="Bosak S."/>
            <person name="Kellis M."/>
            <person name="Volff J.-N."/>
            <person name="Guigo R."/>
            <person name="Zody M.C."/>
            <person name="Mesirov J."/>
            <person name="Lindblad-Toh K."/>
            <person name="Birren B."/>
            <person name="Nusbaum C."/>
            <person name="Kahn D."/>
            <person name="Robinson-Rechavi M."/>
            <person name="Laudet V."/>
            <person name="Schachter V."/>
            <person name="Quetier F."/>
            <person name="Saurin W."/>
            <person name="Scarpelli C."/>
            <person name="Wincker P."/>
            <person name="Lander E.S."/>
            <person name="Weissenbach J."/>
            <person name="Roest Crollius H."/>
        </authorList>
    </citation>
    <scope>NUCLEOTIDE SEQUENCE [LARGE SCALE GENOMIC DNA]</scope>
</reference>
<dbReference type="InterPro" id="IPR000253">
    <property type="entry name" value="FHA_dom"/>
</dbReference>
<dbReference type="PROSITE" id="PS50067">
    <property type="entry name" value="KINESIN_MOTOR_2"/>
    <property type="match status" value="1"/>
</dbReference>
<feature type="compositionally biased region" description="Basic residues" evidence="11">
    <location>
        <begin position="1746"/>
        <end position="1761"/>
    </location>
</feature>
<feature type="region of interest" description="Disordered" evidence="11">
    <location>
        <begin position="1738"/>
        <end position="1802"/>
    </location>
</feature>
<dbReference type="SUPFAM" id="SSF49879">
    <property type="entry name" value="SMAD/FHA domain"/>
    <property type="match status" value="1"/>
</dbReference>
<dbReference type="Gene3D" id="3.40.850.10">
    <property type="entry name" value="Kinesin motor domain"/>
    <property type="match status" value="1"/>
</dbReference>
<evidence type="ECO:0000256" key="9">
    <source>
        <dbReference type="PROSITE-ProRule" id="PRU00283"/>
    </source>
</evidence>
<evidence type="ECO:0000256" key="5">
    <source>
        <dbReference type="ARBA" id="ARBA00022840"/>
    </source>
</evidence>
<dbReference type="InterPro" id="IPR036859">
    <property type="entry name" value="CAP-Gly_dom_sf"/>
</dbReference>
<dbReference type="STRING" id="99883.ENSTNIP00000022365"/>
<keyword evidence="2" id="KW-0963">Cytoplasm</keyword>
<keyword evidence="8" id="KW-0206">Cytoskeleton</keyword>
<dbReference type="Pfam" id="PF12473">
    <property type="entry name" value="DUF3694"/>
    <property type="match status" value="1"/>
</dbReference>
<dbReference type="PANTHER" id="PTHR47117">
    <property type="entry name" value="STAR-RELATED LIPID TRANSFER PROTEIN 9"/>
    <property type="match status" value="1"/>
</dbReference>
<dbReference type="SUPFAM" id="SSF52540">
    <property type="entry name" value="P-loop containing nucleoside triphosphate hydrolases"/>
    <property type="match status" value="1"/>
</dbReference>
<keyword evidence="6 10" id="KW-0175">Coiled coil</keyword>
<dbReference type="InterPro" id="IPR008984">
    <property type="entry name" value="SMAD_FHA_dom_sf"/>
</dbReference>
<evidence type="ECO:0000259" key="13">
    <source>
        <dbReference type="PROSITE" id="PS50245"/>
    </source>
</evidence>
<comment type="similarity">
    <text evidence="9">Belongs to the TRAFAC class myosin-kinesin ATPase superfamily. Kinesin family.</text>
</comment>
<evidence type="ECO:0000256" key="6">
    <source>
        <dbReference type="ARBA" id="ARBA00023054"/>
    </source>
</evidence>
<dbReference type="PROSITE" id="PS00845">
    <property type="entry name" value="CAP_GLY_1"/>
    <property type="match status" value="1"/>
</dbReference>
<proteinExistence type="inferred from homology"/>
<dbReference type="InterPro" id="IPR032405">
    <property type="entry name" value="Kinesin_assoc"/>
</dbReference>
<dbReference type="Ensembl" id="ENSTNIT00000022604.1">
    <property type="protein sequence ID" value="ENSTNIP00000022365.1"/>
    <property type="gene ID" value="ENSTNIG00000019168.1"/>
</dbReference>
<dbReference type="GO" id="GO:0007018">
    <property type="term" value="P:microtubule-based movement"/>
    <property type="evidence" value="ECO:0007669"/>
    <property type="project" value="InterPro"/>
</dbReference>
<dbReference type="InterPro" id="IPR027417">
    <property type="entry name" value="P-loop_NTPase"/>
</dbReference>
<keyword evidence="4 9" id="KW-0547">Nucleotide-binding</keyword>
<reference evidence="14" key="3">
    <citation type="submission" date="2025-09" db="UniProtKB">
        <authorList>
            <consortium name="Ensembl"/>
        </authorList>
    </citation>
    <scope>IDENTIFICATION</scope>
</reference>
<evidence type="ECO:0000256" key="2">
    <source>
        <dbReference type="ARBA" id="ARBA00022490"/>
    </source>
</evidence>
<dbReference type="InParanoid" id="H3DPB6"/>
<feature type="region of interest" description="Disordered" evidence="11">
    <location>
        <begin position="1496"/>
        <end position="1543"/>
    </location>
</feature>
<dbReference type="OMA" id="MAIQTEH"/>
<keyword evidence="3" id="KW-0493">Microtubule</keyword>
<feature type="coiled-coil region" evidence="10">
    <location>
        <begin position="628"/>
        <end position="655"/>
    </location>
</feature>
<keyword evidence="5 9" id="KW-0067">ATP-binding</keyword>
<feature type="domain" description="CAP-Gly" evidence="13">
    <location>
        <begin position="1696"/>
        <end position="1738"/>
    </location>
</feature>
<dbReference type="GO" id="GO:0045184">
    <property type="term" value="P:establishment of protein localization"/>
    <property type="evidence" value="ECO:0007669"/>
    <property type="project" value="UniProtKB-ARBA"/>
</dbReference>
<feature type="coiled-coil region" evidence="10">
    <location>
        <begin position="366"/>
        <end position="411"/>
    </location>
</feature>
<dbReference type="SMART" id="SM00129">
    <property type="entry name" value="KISc"/>
    <property type="match status" value="1"/>
</dbReference>